<dbReference type="InterPro" id="IPR027039">
    <property type="entry name" value="Crtac1"/>
</dbReference>
<dbReference type="Pfam" id="PF13517">
    <property type="entry name" value="FG-GAP_3"/>
    <property type="match status" value="5"/>
</dbReference>
<dbReference type="EMBL" id="CP022957">
    <property type="protein sequence ID" value="ASV30584.1"/>
    <property type="molecule type" value="Genomic_DNA"/>
</dbReference>
<sequence>MQKHLIYLGLLLLSISCGKTDEDKLFKGLPSHTTGVEFSNKLNTSPELNILNYLYYYNGAGVITADFNNDGLADLYLSGNQVSPVLYINQGKMKFNKLSLDLDENMGNWNTGVTQVDINNDGFLDVYICQASGYRALKGKNRLLVNQGLDRSGNPSFKDLASEYGLDFEGLSTKAVFFDYDLDGDLDMYLLNHSVHPNLNYGKGKNRSKIDPISGDRLYENIDGHFTDVSQKAGIFQGKSGYGLGVSISDINLDGYPDVYIGNDFFENDYLYINQQDGTFKEVISLDGTKLGHTSHYSMGNAIADINNDGFPDILSLDMLPEDLQTYKTSGLEYGYPIYQQYLKNGFAPQFMQNTLHLNNSGSSFSEIGFLSGISATEWSWGPLLADFDNDGHKDLFITNGIKGATNDMDYMNFIANEDIQRRIDAGMKNTDMPLINEIPEKKASNYFFKNNGDLTFTNSTSHWFENEPSFSNGCAYADLDNDGDLDIVVNNLDDEVSILENNLKTNNFIKIKLKGTAKNSYGIGSKVYVYSSGKEQYQELFPSNNYLSSGSNDLIFGIGKDSIIDSLVIVWPDQTVKKLNYLKANQEKLIAYEKGLDSLKSGKRVPVHFYLNNEELSIDFQHEEKQTLDFNREPLVPFASSNEGPTISVADINEDGLEDFFIGGAKMQSSKLYLQNKNGTFTESQKELFKSKAVNEDVASAFFDANGDGYQDLLVASGGNEFLNGSPLKPRLYLNIKGNFIEDETAFANIDLNASKVAPFDYDNDGDLDVVLTSDQVPSQYGETPQQYFLLNDGNGKFTNAIETVVPELKNLGNIKDVKWADIDGDGLADLLVAGHWMPITIFIHDGKKLKRLESPELNTTNGWWNTIIPMDVDNDGDQDFIAGNWGTNTKFKASKEKPITLYNYDFDSNGQKDPLITYYHGNIETPFSSKDELVKQIPSLNKTFLSYDSFAKASIEDMFGNSLLKNADKKFVFELRSCLFLNEGSGKFTKQPLPLIAQASSIQDIAFNDFNNDGYKDLFVVGNTFEISTQLGRLDALHGLILYHSKKIENPYMGAYEMLEIDGAAREIKKIKLRTKKAFIVARNNDSPTFFIYNNSDE</sequence>
<evidence type="ECO:0000313" key="2">
    <source>
        <dbReference type="Proteomes" id="UP000215244"/>
    </source>
</evidence>
<dbReference type="RefSeq" id="WP_094997202.1">
    <property type="nucleotide sequence ID" value="NZ_BMJL01000003.1"/>
</dbReference>
<evidence type="ECO:0000313" key="1">
    <source>
        <dbReference type="EMBL" id="ASV30584.1"/>
    </source>
</evidence>
<dbReference type="InterPro" id="IPR028994">
    <property type="entry name" value="Integrin_alpha_N"/>
</dbReference>
<dbReference type="OrthoDB" id="9816120at2"/>
<gene>
    <name evidence="1" type="ORF">CJ263_10385</name>
</gene>
<dbReference type="InterPro" id="IPR013517">
    <property type="entry name" value="FG-GAP"/>
</dbReference>
<dbReference type="InterPro" id="IPR011519">
    <property type="entry name" value="UnbV_ASPIC"/>
</dbReference>
<dbReference type="PANTHER" id="PTHR16026:SF0">
    <property type="entry name" value="CARTILAGE ACIDIC PROTEIN 1"/>
    <property type="match status" value="1"/>
</dbReference>
<organism evidence="1 2">
    <name type="scientific">Maribacter cobaltidurans</name>
    <dbReference type="NCBI Taxonomy" id="1178778"/>
    <lineage>
        <taxon>Bacteria</taxon>
        <taxon>Pseudomonadati</taxon>
        <taxon>Bacteroidota</taxon>
        <taxon>Flavobacteriia</taxon>
        <taxon>Flavobacteriales</taxon>
        <taxon>Flavobacteriaceae</taxon>
        <taxon>Maribacter</taxon>
    </lineage>
</organism>
<name>A0A223V593_9FLAO</name>
<accession>A0A223V593</accession>
<dbReference type="PROSITE" id="PS51257">
    <property type="entry name" value="PROKAR_LIPOPROTEIN"/>
    <property type="match status" value="1"/>
</dbReference>
<dbReference type="Pfam" id="PF07593">
    <property type="entry name" value="UnbV_ASPIC"/>
    <property type="match status" value="1"/>
</dbReference>
<dbReference type="KEGG" id="marb:CJ263_10385"/>
<dbReference type="Gene3D" id="2.130.10.130">
    <property type="entry name" value="Integrin alpha, N-terminal"/>
    <property type="match status" value="4"/>
</dbReference>
<reference evidence="1 2" key="1">
    <citation type="submission" date="2017-08" db="EMBL/GenBank/DDBJ databases">
        <title>The complete genome sequence of Maribacter sp. B1, isolated from deep-sea sediment.</title>
        <authorList>
            <person name="Wu Y.-H."/>
            <person name="Cheng H."/>
            <person name="Xu X.-W."/>
        </authorList>
    </citation>
    <scope>NUCLEOTIDE SEQUENCE [LARGE SCALE GENOMIC DNA]</scope>
    <source>
        <strain evidence="1 2">B1</strain>
    </source>
</reference>
<keyword evidence="2" id="KW-1185">Reference proteome</keyword>
<dbReference type="PANTHER" id="PTHR16026">
    <property type="entry name" value="CARTILAGE ACIDIC PROTEIN 1"/>
    <property type="match status" value="1"/>
</dbReference>
<dbReference type="AlphaFoldDB" id="A0A223V593"/>
<dbReference type="SUPFAM" id="SSF69318">
    <property type="entry name" value="Integrin alpha N-terminal domain"/>
    <property type="match status" value="3"/>
</dbReference>
<protein>
    <submittedName>
        <fullName evidence="1">Uncharacterized protein</fullName>
    </submittedName>
</protein>
<dbReference type="Proteomes" id="UP000215244">
    <property type="component" value="Chromosome"/>
</dbReference>
<proteinExistence type="predicted"/>